<feature type="domain" description="Membrane protein 6-pyruvoyl-tetrahydropterin synthase-related" evidence="2">
    <location>
        <begin position="79"/>
        <end position="385"/>
    </location>
</feature>
<feature type="transmembrane region" description="Helical" evidence="1">
    <location>
        <begin position="374"/>
        <end position="390"/>
    </location>
</feature>
<feature type="transmembrane region" description="Helical" evidence="1">
    <location>
        <begin position="12"/>
        <end position="30"/>
    </location>
</feature>
<keyword evidence="4" id="KW-1185">Reference proteome</keyword>
<feature type="transmembrane region" description="Helical" evidence="1">
    <location>
        <begin position="315"/>
        <end position="333"/>
    </location>
</feature>
<keyword evidence="1" id="KW-1133">Transmembrane helix</keyword>
<gene>
    <name evidence="3" type="ORF">ATZ33_13965</name>
</gene>
<accession>A0ABM5WAW0</accession>
<dbReference type="Proteomes" id="UP000065511">
    <property type="component" value="Chromosome"/>
</dbReference>
<dbReference type="InterPro" id="IPR018776">
    <property type="entry name" value="Membrane_prot_PTPS-rel_domain"/>
</dbReference>
<organism evidence="3 4">
    <name type="scientific">Enterococcus silesiacus</name>
    <dbReference type="NCBI Taxonomy" id="332949"/>
    <lineage>
        <taxon>Bacteria</taxon>
        <taxon>Bacillati</taxon>
        <taxon>Bacillota</taxon>
        <taxon>Bacilli</taxon>
        <taxon>Lactobacillales</taxon>
        <taxon>Enterococcaceae</taxon>
        <taxon>Enterococcus</taxon>
    </lineage>
</organism>
<dbReference type="RefSeq" id="WP_071878802.1">
    <property type="nucleotide sequence ID" value="NZ_JXLC01000026.1"/>
</dbReference>
<feature type="transmembrane region" description="Helical" evidence="1">
    <location>
        <begin position="93"/>
        <end position="117"/>
    </location>
</feature>
<name>A0ABM5WAW0_9ENTE</name>
<sequence length="560" mass="63985">MKTWIKQQSHFLIFLSFFILSILSLYIVYLQNGHIMIGDDYHFHQNRIEGLAESLRHGILLPKVSYFFIGGYGYASSLFYPDFYLYFPAILRVFGFSLASSFVIFSIGINFATFILSYVSGRYMALTKVKSYLFSLLYTLSIYRLQDFFNRQAIGELLAMGFFPLVLASLYLLKNGKEKKWLLLTVAMTGIGLAHFISLEIVSIFIGLYILLNMKHFLKKKVLVAILKAAGVTILLLAFYLVPVFEQMRHVTFQVTSNPLTLISDRSYFLSELVANSFKNSVFHASSANIGVILLFGLVIYTVMFFKRNSSNREWVILALLFMFMTTDLFPWKLFDNTPLNTIQFPWRFLSIVTLLLAFLIANDDLGLFKKFPSSQIILAMVVLLGVGLYEKESIDTEGKRILSHQSYDRTNSYYIGAGHEYLPDKVDYSTIKKNKKRTVVYSHDEIVIKAVKMTFDSVSFDYHTKNTQKATVTIPFIYYYGYKAKIVSNGKETVVPASLNEHNGLVDIQLSEKGSVSISYQATWAQKISACVSVFTFLICVVWQVVPMISTRLKSKKNP</sequence>
<evidence type="ECO:0000313" key="3">
    <source>
        <dbReference type="EMBL" id="ALS02451.1"/>
    </source>
</evidence>
<feature type="transmembrane region" description="Helical" evidence="1">
    <location>
        <begin position="525"/>
        <end position="547"/>
    </location>
</feature>
<dbReference type="Pfam" id="PF10131">
    <property type="entry name" value="PTPS_related"/>
    <property type="match status" value="1"/>
</dbReference>
<protein>
    <recommendedName>
        <fullName evidence="2">Membrane protein 6-pyruvoyl-tetrahydropterin synthase-related domain-containing protein</fullName>
    </recommendedName>
</protein>
<reference evidence="3 4" key="1">
    <citation type="submission" date="2015-12" db="EMBL/GenBank/DDBJ databases">
        <authorList>
            <person name="Lauer A."/>
            <person name="Humrighouse B."/>
            <person name="Loparev V."/>
            <person name="Shewmaker P.L."/>
            <person name="Whitney A.M."/>
            <person name="McLaughlin R.W."/>
        </authorList>
    </citation>
    <scope>NUCLEOTIDE SEQUENCE [LARGE SCALE GENOMIC DNA]</scope>
    <source>
        <strain evidence="3 4">LMG 23085</strain>
    </source>
</reference>
<feature type="transmembrane region" description="Helical" evidence="1">
    <location>
        <begin position="64"/>
        <end position="81"/>
    </location>
</feature>
<keyword evidence="1" id="KW-0472">Membrane</keyword>
<feature type="transmembrane region" description="Helical" evidence="1">
    <location>
        <begin position="185"/>
        <end position="210"/>
    </location>
</feature>
<feature type="transmembrane region" description="Helical" evidence="1">
    <location>
        <begin position="157"/>
        <end position="173"/>
    </location>
</feature>
<dbReference type="EMBL" id="CP013614">
    <property type="protein sequence ID" value="ALS02451.1"/>
    <property type="molecule type" value="Genomic_DNA"/>
</dbReference>
<feature type="transmembrane region" description="Helical" evidence="1">
    <location>
        <begin position="282"/>
        <end position="303"/>
    </location>
</feature>
<keyword evidence="1" id="KW-0812">Transmembrane</keyword>
<feature type="transmembrane region" description="Helical" evidence="1">
    <location>
        <begin position="345"/>
        <end position="362"/>
    </location>
</feature>
<proteinExistence type="predicted"/>
<evidence type="ECO:0000259" key="2">
    <source>
        <dbReference type="Pfam" id="PF10131"/>
    </source>
</evidence>
<feature type="transmembrane region" description="Helical" evidence="1">
    <location>
        <begin position="222"/>
        <end position="242"/>
    </location>
</feature>
<evidence type="ECO:0000313" key="4">
    <source>
        <dbReference type="Proteomes" id="UP000065511"/>
    </source>
</evidence>
<evidence type="ECO:0000256" key="1">
    <source>
        <dbReference type="SAM" id="Phobius"/>
    </source>
</evidence>